<name>J9CE46_9ZZZZ</name>
<reference evidence="2" key="1">
    <citation type="journal article" date="2012" name="PLoS ONE">
        <title>Gene sets for utilization of primary and secondary nutrition supplies in the distal gut of endangered iberian lynx.</title>
        <authorList>
            <person name="Alcaide M."/>
            <person name="Messina E."/>
            <person name="Richter M."/>
            <person name="Bargiela R."/>
            <person name="Peplies J."/>
            <person name="Huws S.A."/>
            <person name="Newbold C.J."/>
            <person name="Golyshin P.N."/>
            <person name="Simon M.A."/>
            <person name="Lopez G."/>
            <person name="Yakimov M.M."/>
            <person name="Ferrer M."/>
        </authorList>
    </citation>
    <scope>NUCLEOTIDE SEQUENCE</scope>
</reference>
<feature type="compositionally biased region" description="Basic and acidic residues" evidence="1">
    <location>
        <begin position="72"/>
        <end position="81"/>
    </location>
</feature>
<organism evidence="2">
    <name type="scientific">gut metagenome</name>
    <dbReference type="NCBI Taxonomy" id="749906"/>
    <lineage>
        <taxon>unclassified sequences</taxon>
        <taxon>metagenomes</taxon>
        <taxon>organismal metagenomes</taxon>
    </lineage>
</organism>
<dbReference type="EMBL" id="AMCI01004353">
    <property type="protein sequence ID" value="EJW98255.1"/>
    <property type="molecule type" value="Genomic_DNA"/>
</dbReference>
<evidence type="ECO:0000313" key="2">
    <source>
        <dbReference type="EMBL" id="EJW98255.1"/>
    </source>
</evidence>
<feature type="compositionally biased region" description="Basic and acidic residues" evidence="1">
    <location>
        <begin position="8"/>
        <end position="22"/>
    </location>
</feature>
<sequence length="91" mass="10292">MGSCRTPARIERSQQTQKEGKNSNRHNIGPTGIRGHRADKVNFLGQELNAQETFNSAHNRPDIFSNQQTEADTDRHADQSHNRSLNHKKCA</sequence>
<gene>
    <name evidence="2" type="ORF">EVA_13638</name>
</gene>
<proteinExistence type="predicted"/>
<comment type="caution">
    <text evidence="2">The sequence shown here is derived from an EMBL/GenBank/DDBJ whole genome shotgun (WGS) entry which is preliminary data.</text>
</comment>
<evidence type="ECO:0000256" key="1">
    <source>
        <dbReference type="SAM" id="MobiDB-lite"/>
    </source>
</evidence>
<protein>
    <submittedName>
        <fullName evidence="2">Uncharacterized protein</fullName>
    </submittedName>
</protein>
<feature type="compositionally biased region" description="Polar residues" evidence="1">
    <location>
        <begin position="54"/>
        <end position="70"/>
    </location>
</feature>
<feature type="region of interest" description="Disordered" evidence="1">
    <location>
        <begin position="1"/>
        <end position="36"/>
    </location>
</feature>
<accession>J9CE46</accession>
<feature type="region of interest" description="Disordered" evidence="1">
    <location>
        <begin position="54"/>
        <end position="91"/>
    </location>
</feature>
<dbReference type="AlphaFoldDB" id="J9CE46"/>